<reference evidence="5 6" key="1">
    <citation type="submission" date="2015-10" db="EMBL/GenBank/DDBJ databases">
        <title>Full genome of DAOMC 229536 Phialocephala scopiformis, a fungal endophyte of spruce producing the potent anti-insectan compound rugulosin.</title>
        <authorList>
            <consortium name="DOE Joint Genome Institute"/>
            <person name="Walker A.K."/>
            <person name="Frasz S.L."/>
            <person name="Seifert K.A."/>
            <person name="Miller J.D."/>
            <person name="Mondo S.J."/>
            <person name="Labutti K."/>
            <person name="Lipzen A."/>
            <person name="Dockter R."/>
            <person name="Kennedy M."/>
            <person name="Grigoriev I.V."/>
            <person name="Spatafora J.W."/>
        </authorList>
    </citation>
    <scope>NUCLEOTIDE SEQUENCE [LARGE SCALE GENOMIC DNA]</scope>
    <source>
        <strain evidence="5 6">CBS 120377</strain>
    </source>
</reference>
<dbReference type="SMART" id="SM00066">
    <property type="entry name" value="GAL4"/>
    <property type="match status" value="1"/>
</dbReference>
<dbReference type="SUPFAM" id="SSF57701">
    <property type="entry name" value="Zn2/Cys6 DNA-binding domain"/>
    <property type="match status" value="1"/>
</dbReference>
<feature type="compositionally biased region" description="Basic and acidic residues" evidence="3">
    <location>
        <begin position="51"/>
        <end position="61"/>
    </location>
</feature>
<dbReference type="GO" id="GO:0045944">
    <property type="term" value="P:positive regulation of transcription by RNA polymerase II"/>
    <property type="evidence" value="ECO:0007669"/>
    <property type="project" value="TreeGrafter"/>
</dbReference>
<dbReference type="Gene3D" id="4.10.240.10">
    <property type="entry name" value="Zn(2)-C6 fungal-type DNA-binding domain"/>
    <property type="match status" value="1"/>
</dbReference>
<dbReference type="Pfam" id="PF11951">
    <property type="entry name" value="Fungal_trans_2"/>
    <property type="match status" value="1"/>
</dbReference>
<dbReference type="Pfam" id="PF00172">
    <property type="entry name" value="Zn_clus"/>
    <property type="match status" value="1"/>
</dbReference>
<dbReference type="OrthoDB" id="5213892at2759"/>
<organism evidence="5 6">
    <name type="scientific">Mollisia scopiformis</name>
    <name type="common">Conifer needle endophyte fungus</name>
    <name type="synonym">Phialocephala scopiformis</name>
    <dbReference type="NCBI Taxonomy" id="149040"/>
    <lineage>
        <taxon>Eukaryota</taxon>
        <taxon>Fungi</taxon>
        <taxon>Dikarya</taxon>
        <taxon>Ascomycota</taxon>
        <taxon>Pezizomycotina</taxon>
        <taxon>Leotiomycetes</taxon>
        <taxon>Helotiales</taxon>
        <taxon>Mollisiaceae</taxon>
        <taxon>Mollisia</taxon>
    </lineage>
</organism>
<dbReference type="InterPro" id="IPR036864">
    <property type="entry name" value="Zn2-C6_fun-type_DNA-bd_sf"/>
</dbReference>
<gene>
    <name evidence="5" type="ORF">LY89DRAFT_750569</name>
</gene>
<dbReference type="GO" id="GO:0000981">
    <property type="term" value="F:DNA-binding transcription factor activity, RNA polymerase II-specific"/>
    <property type="evidence" value="ECO:0007669"/>
    <property type="project" value="InterPro"/>
</dbReference>
<dbReference type="EMBL" id="KQ947418">
    <property type="protein sequence ID" value="KUJ15242.1"/>
    <property type="molecule type" value="Genomic_DNA"/>
</dbReference>
<accession>A0A194X612</accession>
<dbReference type="InParanoid" id="A0A194X612"/>
<dbReference type="PANTHER" id="PTHR37534">
    <property type="entry name" value="TRANSCRIPTIONAL ACTIVATOR PROTEIN UGA3"/>
    <property type="match status" value="1"/>
</dbReference>
<dbReference type="GO" id="GO:0000976">
    <property type="term" value="F:transcription cis-regulatory region binding"/>
    <property type="evidence" value="ECO:0007669"/>
    <property type="project" value="TreeGrafter"/>
</dbReference>
<dbReference type="RefSeq" id="XP_018069597.1">
    <property type="nucleotide sequence ID" value="XM_018221205.1"/>
</dbReference>
<evidence type="ECO:0000313" key="5">
    <source>
        <dbReference type="EMBL" id="KUJ15242.1"/>
    </source>
</evidence>
<protein>
    <recommendedName>
        <fullName evidence="4">Zn(2)-C6 fungal-type domain-containing protein</fullName>
    </recommendedName>
</protein>
<evidence type="ECO:0000256" key="1">
    <source>
        <dbReference type="ARBA" id="ARBA00004123"/>
    </source>
</evidence>
<dbReference type="GO" id="GO:0008270">
    <property type="term" value="F:zinc ion binding"/>
    <property type="evidence" value="ECO:0007669"/>
    <property type="project" value="InterPro"/>
</dbReference>
<keyword evidence="2" id="KW-0539">Nucleus</keyword>
<feature type="compositionally biased region" description="Low complexity" evidence="3">
    <location>
        <begin position="83"/>
        <end position="96"/>
    </location>
</feature>
<dbReference type="GeneID" id="28830931"/>
<evidence type="ECO:0000256" key="2">
    <source>
        <dbReference type="ARBA" id="ARBA00023242"/>
    </source>
</evidence>
<feature type="domain" description="Zn(2)-C6 fungal-type" evidence="4">
    <location>
        <begin position="9"/>
        <end position="37"/>
    </location>
</feature>
<evidence type="ECO:0000259" key="4">
    <source>
        <dbReference type="PROSITE" id="PS50048"/>
    </source>
</evidence>
<proteinExistence type="predicted"/>
<evidence type="ECO:0000256" key="3">
    <source>
        <dbReference type="SAM" id="MobiDB-lite"/>
    </source>
</evidence>
<dbReference type="PROSITE" id="PS50048">
    <property type="entry name" value="ZN2_CY6_FUNGAL_2"/>
    <property type="match status" value="1"/>
</dbReference>
<dbReference type="InterPro" id="IPR001138">
    <property type="entry name" value="Zn2Cys6_DnaBD"/>
</dbReference>
<comment type="subcellular location">
    <subcellularLocation>
        <location evidence="1">Nucleus</location>
    </subcellularLocation>
</comment>
<feature type="region of interest" description="Disordered" evidence="3">
    <location>
        <begin position="51"/>
        <end position="123"/>
    </location>
</feature>
<name>A0A194X612_MOLSC</name>
<dbReference type="GO" id="GO:0005634">
    <property type="term" value="C:nucleus"/>
    <property type="evidence" value="ECO:0007669"/>
    <property type="project" value="UniProtKB-SubCell"/>
</dbReference>
<dbReference type="KEGG" id="psco:LY89DRAFT_750569"/>
<dbReference type="PANTHER" id="PTHR37534:SF26">
    <property type="entry name" value="TRANSCRIPTION FACTOR, PUTATIVE-RELATED"/>
    <property type="match status" value="1"/>
</dbReference>
<evidence type="ECO:0000313" key="6">
    <source>
        <dbReference type="Proteomes" id="UP000070700"/>
    </source>
</evidence>
<dbReference type="Proteomes" id="UP000070700">
    <property type="component" value="Unassembled WGS sequence"/>
</dbReference>
<dbReference type="CDD" id="cd00067">
    <property type="entry name" value="GAL4"/>
    <property type="match status" value="1"/>
</dbReference>
<dbReference type="InterPro" id="IPR021858">
    <property type="entry name" value="Fun_TF"/>
</dbReference>
<keyword evidence="6" id="KW-1185">Reference proteome</keyword>
<dbReference type="PROSITE" id="PS00463">
    <property type="entry name" value="ZN2_CY6_FUNGAL_1"/>
    <property type="match status" value="1"/>
</dbReference>
<sequence>MSKIRSSTGCWTCRLRRKKCDELKPACYRCSKLGLDCEGYSERPAWMDRGEQEKLKAEHTKRQVQRSLSFGSKRRATDQSLDEVVTSESVPTSSSPKSFRPNEDGTNLPCPDDTTNVSDDGSELPFRNHDFDLEKSFRCPETTLKLHLEPLQVDFGPRYNIPKSASHEVDDDTWKRAILEQERSGIITTGSLDSYNLPWTNEHQDSSSWSQYPTHSEVSAECCHSRSSTRPSTAEEADLLLYYFTVVCEKQFHLESNSKGWLYLATTRTNIAYWATLSVASHHQGSDSTSYNNLALLELRENMSLLDFKPIRRFDMFLECCFAIVQLMFLEKLRGNLEACKMHRSAANTLFADFQTTKDDLLELTMIASGTGSINSAILQLVIVNLRWFDVLLGCSVRTLPSMSVPLLDILERNSKNIVNRVRCQSQVAAILAQVLELDHWKTITLTAGRLSVVELVNRAATIEKQILADSDVDYTVVEIPASTNLEYKGGMNSQILKIFRSTAIVYLQVIVAGAHRDVPEISRWVSNTVGLFRGLPKAETFPDLAWPFCVIGCLATGEDRVFMAELADDAMLKTSCAMSVKWSSVIIKECWRLLDEGVLIDPDWTSAMKSLGCELMLL</sequence>
<dbReference type="AlphaFoldDB" id="A0A194X612"/>